<dbReference type="GO" id="GO:0043565">
    <property type="term" value="F:sequence-specific DNA binding"/>
    <property type="evidence" value="ECO:0007669"/>
    <property type="project" value="InterPro"/>
</dbReference>
<protein>
    <submittedName>
        <fullName evidence="6">Helix-turn-helix domain-containing protein</fullName>
    </submittedName>
</protein>
<keyword evidence="7" id="KW-1185">Reference proteome</keyword>
<dbReference type="InterPro" id="IPR020449">
    <property type="entry name" value="Tscrpt_reg_AraC-type_HTH"/>
</dbReference>
<dbReference type="GO" id="GO:0003700">
    <property type="term" value="F:DNA-binding transcription factor activity"/>
    <property type="evidence" value="ECO:0007669"/>
    <property type="project" value="InterPro"/>
</dbReference>
<dbReference type="AlphaFoldDB" id="A0A4S8HRY1"/>
<dbReference type="PROSITE" id="PS01124">
    <property type="entry name" value="HTH_ARAC_FAMILY_2"/>
    <property type="match status" value="1"/>
</dbReference>
<dbReference type="InterPro" id="IPR018062">
    <property type="entry name" value="HTH_AraC-typ_CS"/>
</dbReference>
<dbReference type="EMBL" id="STFF01000004">
    <property type="protein sequence ID" value="THU38210.1"/>
    <property type="molecule type" value="Genomic_DNA"/>
</dbReference>
<evidence type="ECO:0000313" key="7">
    <source>
        <dbReference type="Proteomes" id="UP000306918"/>
    </source>
</evidence>
<comment type="caution">
    <text evidence="6">The sequence shown here is derived from an EMBL/GenBank/DDBJ whole genome shotgun (WGS) entry which is preliminary data.</text>
</comment>
<keyword evidence="4" id="KW-0804">Transcription</keyword>
<dbReference type="PRINTS" id="PR00032">
    <property type="entry name" value="HTHARAC"/>
</dbReference>
<dbReference type="SMART" id="SM00342">
    <property type="entry name" value="HTH_ARAC"/>
    <property type="match status" value="1"/>
</dbReference>
<dbReference type="PROSITE" id="PS00041">
    <property type="entry name" value="HTH_ARAC_FAMILY_1"/>
    <property type="match status" value="1"/>
</dbReference>
<gene>
    <name evidence="6" type="ORF">FAM09_16150</name>
</gene>
<dbReference type="OrthoDB" id="511992at2"/>
<dbReference type="InterPro" id="IPR018060">
    <property type="entry name" value="HTH_AraC"/>
</dbReference>
<organism evidence="6 7">
    <name type="scientific">Niastella caeni</name>
    <dbReference type="NCBI Taxonomy" id="2569763"/>
    <lineage>
        <taxon>Bacteria</taxon>
        <taxon>Pseudomonadati</taxon>
        <taxon>Bacteroidota</taxon>
        <taxon>Chitinophagia</taxon>
        <taxon>Chitinophagales</taxon>
        <taxon>Chitinophagaceae</taxon>
        <taxon>Niastella</taxon>
    </lineage>
</organism>
<dbReference type="SUPFAM" id="SSF46689">
    <property type="entry name" value="Homeodomain-like"/>
    <property type="match status" value="1"/>
</dbReference>
<dbReference type="Gene3D" id="1.10.10.60">
    <property type="entry name" value="Homeodomain-like"/>
    <property type="match status" value="1"/>
</dbReference>
<evidence type="ECO:0000256" key="4">
    <source>
        <dbReference type="ARBA" id="ARBA00023163"/>
    </source>
</evidence>
<keyword evidence="1" id="KW-0805">Transcription regulation</keyword>
<name>A0A4S8HRY1_9BACT</name>
<evidence type="ECO:0000256" key="1">
    <source>
        <dbReference type="ARBA" id="ARBA00023015"/>
    </source>
</evidence>
<evidence type="ECO:0000259" key="5">
    <source>
        <dbReference type="PROSITE" id="PS01124"/>
    </source>
</evidence>
<evidence type="ECO:0000313" key="6">
    <source>
        <dbReference type="EMBL" id="THU38210.1"/>
    </source>
</evidence>
<evidence type="ECO:0000256" key="3">
    <source>
        <dbReference type="ARBA" id="ARBA00023159"/>
    </source>
</evidence>
<reference evidence="6 7" key="1">
    <citation type="submission" date="2019-04" db="EMBL/GenBank/DDBJ databases">
        <title>Niastella caeni sp. nov., isolated from activated sludge.</title>
        <authorList>
            <person name="Sheng M."/>
        </authorList>
    </citation>
    <scope>NUCLEOTIDE SEQUENCE [LARGE SCALE GENOMIC DNA]</scope>
    <source>
        <strain evidence="6 7">HX-2-15</strain>
    </source>
</reference>
<dbReference type="InterPro" id="IPR050204">
    <property type="entry name" value="AraC_XylS_family_regulators"/>
</dbReference>
<keyword evidence="2" id="KW-0238">DNA-binding</keyword>
<dbReference type="InterPro" id="IPR037923">
    <property type="entry name" value="HTH-like"/>
</dbReference>
<proteinExistence type="predicted"/>
<feature type="domain" description="HTH araC/xylS-type" evidence="5">
    <location>
        <begin position="167"/>
        <end position="265"/>
    </location>
</feature>
<accession>A0A4S8HRY1</accession>
<dbReference type="InterPro" id="IPR009057">
    <property type="entry name" value="Homeodomain-like_sf"/>
</dbReference>
<dbReference type="Proteomes" id="UP000306918">
    <property type="component" value="Unassembled WGS sequence"/>
</dbReference>
<dbReference type="PANTHER" id="PTHR46796">
    <property type="entry name" value="HTH-TYPE TRANSCRIPTIONAL ACTIVATOR RHAS-RELATED"/>
    <property type="match status" value="1"/>
</dbReference>
<sequence length="265" mass="30978">MLQFSAGNFLGEKTYEIRRDGLVLSKCNYHGGLTSSWHYHENVYLSFILNGGCMEERTKETNEYDTGQFVFYNKGEKHNNKNYQPGSCIFNIDISDAWFRQHDVQFSDQSIVCINDPSLKILVVRMLKEYAEERNHSFLEIESLLMQLLSSLSKKIEKPAKEPVWVNQLRDLLHDQWQENFSLAELSRVIKIHPISISKHFPKYFQCTLGEYIRKIRIDKSLTLIKSGKENLSGIAQTCGFADQSHFIRVFKQQTGFLPKRYMKM</sequence>
<dbReference type="SUPFAM" id="SSF51215">
    <property type="entry name" value="Regulatory protein AraC"/>
    <property type="match status" value="1"/>
</dbReference>
<dbReference type="Pfam" id="PF12833">
    <property type="entry name" value="HTH_18"/>
    <property type="match status" value="1"/>
</dbReference>
<evidence type="ECO:0000256" key="2">
    <source>
        <dbReference type="ARBA" id="ARBA00023125"/>
    </source>
</evidence>
<keyword evidence="3" id="KW-0010">Activator</keyword>